<feature type="transmembrane region" description="Helical" evidence="6">
    <location>
        <begin position="250"/>
        <end position="271"/>
    </location>
</feature>
<dbReference type="KEGG" id="ppel:H6H00_01760"/>
<keyword evidence="3 6" id="KW-0812">Transmembrane</keyword>
<dbReference type="RefSeq" id="WP_185719639.1">
    <property type="nucleotide sequence ID" value="NZ_BAAAWI010000001.1"/>
</dbReference>
<name>A0A7G7MJ49_9PSEU</name>
<evidence type="ECO:0000256" key="6">
    <source>
        <dbReference type="SAM" id="Phobius"/>
    </source>
</evidence>
<dbReference type="InterPro" id="IPR020846">
    <property type="entry name" value="MFS_dom"/>
</dbReference>
<dbReference type="AlphaFoldDB" id="A0A7G7MJ49"/>
<dbReference type="GO" id="GO:0022857">
    <property type="term" value="F:transmembrane transporter activity"/>
    <property type="evidence" value="ECO:0007669"/>
    <property type="project" value="InterPro"/>
</dbReference>
<feature type="transmembrane region" description="Helical" evidence="6">
    <location>
        <begin position="215"/>
        <end position="238"/>
    </location>
</feature>
<reference evidence="8 9" key="1">
    <citation type="submission" date="2020-08" db="EMBL/GenBank/DDBJ databases">
        <authorList>
            <person name="Mo P."/>
        </authorList>
    </citation>
    <scope>NUCLEOTIDE SEQUENCE [LARGE SCALE GENOMIC DNA]</scope>
    <source>
        <strain evidence="8 9">CGMCC 4.1532</strain>
    </source>
</reference>
<evidence type="ECO:0000256" key="4">
    <source>
        <dbReference type="ARBA" id="ARBA00022989"/>
    </source>
</evidence>
<feature type="transmembrane region" description="Helical" evidence="6">
    <location>
        <begin position="278"/>
        <end position="298"/>
    </location>
</feature>
<comment type="subcellular location">
    <subcellularLocation>
        <location evidence="1">Cell membrane</location>
        <topology evidence="1">Multi-pass membrane protein</topology>
    </subcellularLocation>
</comment>
<evidence type="ECO:0000313" key="9">
    <source>
        <dbReference type="Proteomes" id="UP000515728"/>
    </source>
</evidence>
<evidence type="ECO:0000259" key="7">
    <source>
        <dbReference type="PROSITE" id="PS50850"/>
    </source>
</evidence>
<feature type="transmembrane region" description="Helical" evidence="6">
    <location>
        <begin position="304"/>
        <end position="327"/>
    </location>
</feature>
<feature type="transmembrane region" description="Helical" evidence="6">
    <location>
        <begin position="12"/>
        <end position="36"/>
    </location>
</feature>
<gene>
    <name evidence="8" type="ORF">H6H00_01760</name>
</gene>
<sequence>MLSVLRHGDFRLAWISYTLTGAATAVMPVALTLYVLDTQGGIAVLGLVLGARTLGFVLGAVLGGIVTDGYPRRTVLTIASAVRGTAIVASVGAFAVSVPLLCACVLLAGVGEGIFRGAYQALIGEVVPDVELQRANALSTLSSRLLLVGGPALAALLYAVVGGAATLAATGVLWLASAAVAHALPRGAPRPSDAARRRPFADYGEVLREVRRHRWFLAGLGALSVWLSLGFAVQQLTLPLVSRDLFGTDAFLAVALGGYSAGAVLAALVLGRCTPRPAGVVAFAGLGAFGLVPLALAVPDAPVLIVAAYVLGGAGIETFNILWFSAIQREVAPERLGRVFAFDFMVSYGVAPLGLVVLPVLLTGLGTTPVLVACGVLTLAAGALALLVPGARRFVDPRGVPAR</sequence>
<dbReference type="SUPFAM" id="SSF103473">
    <property type="entry name" value="MFS general substrate transporter"/>
    <property type="match status" value="1"/>
</dbReference>
<evidence type="ECO:0000256" key="5">
    <source>
        <dbReference type="ARBA" id="ARBA00023136"/>
    </source>
</evidence>
<evidence type="ECO:0000256" key="3">
    <source>
        <dbReference type="ARBA" id="ARBA00022692"/>
    </source>
</evidence>
<feature type="transmembrane region" description="Helical" evidence="6">
    <location>
        <begin position="339"/>
        <end position="362"/>
    </location>
</feature>
<feature type="transmembrane region" description="Helical" evidence="6">
    <location>
        <begin position="368"/>
        <end position="388"/>
    </location>
</feature>
<dbReference type="PROSITE" id="PS50850">
    <property type="entry name" value="MFS"/>
    <property type="match status" value="1"/>
</dbReference>
<dbReference type="Pfam" id="PF07690">
    <property type="entry name" value="MFS_1"/>
    <property type="match status" value="1"/>
</dbReference>
<keyword evidence="4 6" id="KW-1133">Transmembrane helix</keyword>
<feature type="transmembrane region" description="Helical" evidence="6">
    <location>
        <begin position="87"/>
        <end position="110"/>
    </location>
</feature>
<dbReference type="PANTHER" id="PTHR23513">
    <property type="entry name" value="INTEGRAL MEMBRANE EFFLUX PROTEIN-RELATED"/>
    <property type="match status" value="1"/>
</dbReference>
<feature type="transmembrane region" description="Helical" evidence="6">
    <location>
        <begin position="42"/>
        <end position="66"/>
    </location>
</feature>
<dbReference type="InterPro" id="IPR011701">
    <property type="entry name" value="MFS"/>
</dbReference>
<keyword evidence="5 6" id="KW-0472">Membrane</keyword>
<evidence type="ECO:0000256" key="1">
    <source>
        <dbReference type="ARBA" id="ARBA00004651"/>
    </source>
</evidence>
<dbReference type="Proteomes" id="UP000515728">
    <property type="component" value="Chromosome"/>
</dbReference>
<dbReference type="GO" id="GO:0005886">
    <property type="term" value="C:plasma membrane"/>
    <property type="evidence" value="ECO:0007669"/>
    <property type="project" value="UniProtKB-SubCell"/>
</dbReference>
<dbReference type="CDD" id="cd06173">
    <property type="entry name" value="MFS_MefA_like"/>
    <property type="match status" value="1"/>
</dbReference>
<dbReference type="PANTHER" id="PTHR23513:SF6">
    <property type="entry name" value="MAJOR FACILITATOR SUPERFAMILY ASSOCIATED DOMAIN-CONTAINING PROTEIN"/>
    <property type="match status" value="1"/>
</dbReference>
<proteinExistence type="predicted"/>
<accession>A0A7G7MJ49</accession>
<feature type="transmembrane region" description="Helical" evidence="6">
    <location>
        <begin position="152"/>
        <end position="176"/>
    </location>
</feature>
<dbReference type="InterPro" id="IPR036259">
    <property type="entry name" value="MFS_trans_sf"/>
</dbReference>
<evidence type="ECO:0000256" key="2">
    <source>
        <dbReference type="ARBA" id="ARBA00022475"/>
    </source>
</evidence>
<keyword evidence="2" id="KW-1003">Cell membrane</keyword>
<feature type="domain" description="Major facilitator superfamily (MFS) profile" evidence="7">
    <location>
        <begin position="1"/>
        <end position="393"/>
    </location>
</feature>
<keyword evidence="9" id="KW-1185">Reference proteome</keyword>
<organism evidence="8 9">
    <name type="scientific">Pseudonocardia petroleophila</name>
    <dbReference type="NCBI Taxonomy" id="37331"/>
    <lineage>
        <taxon>Bacteria</taxon>
        <taxon>Bacillati</taxon>
        <taxon>Actinomycetota</taxon>
        <taxon>Actinomycetes</taxon>
        <taxon>Pseudonocardiales</taxon>
        <taxon>Pseudonocardiaceae</taxon>
        <taxon>Pseudonocardia</taxon>
    </lineage>
</organism>
<evidence type="ECO:0000313" key="8">
    <source>
        <dbReference type="EMBL" id="QNG52810.1"/>
    </source>
</evidence>
<dbReference type="Gene3D" id="1.20.1250.20">
    <property type="entry name" value="MFS general substrate transporter like domains"/>
    <property type="match status" value="1"/>
</dbReference>
<dbReference type="EMBL" id="CP060131">
    <property type="protein sequence ID" value="QNG52810.1"/>
    <property type="molecule type" value="Genomic_DNA"/>
</dbReference>
<protein>
    <submittedName>
        <fullName evidence="8">MFS transporter</fullName>
    </submittedName>
</protein>